<dbReference type="Proteomes" id="UP000003598">
    <property type="component" value="Unassembled WGS sequence"/>
</dbReference>
<dbReference type="eggNOG" id="ENOG5032PMG">
    <property type="taxonomic scope" value="Bacteria"/>
</dbReference>
<dbReference type="EMBL" id="AFFY01000074">
    <property type="protein sequence ID" value="EHG98521.1"/>
    <property type="molecule type" value="Genomic_DNA"/>
</dbReference>
<proteinExistence type="predicted"/>
<dbReference type="GeneID" id="93558811"/>
<evidence type="ECO:0000313" key="1">
    <source>
        <dbReference type="EMBL" id="EHG98521.1"/>
    </source>
</evidence>
<dbReference type="RefSeq" id="WP_008622834.1">
    <property type="nucleotide sequence ID" value="NZ_JH376642.1"/>
</dbReference>
<dbReference type="AlphaFoldDB" id="G5SW56"/>
<organism evidence="1 2">
    <name type="scientific">Paraprevotella clara YIT 11840</name>
    <dbReference type="NCBI Taxonomy" id="762968"/>
    <lineage>
        <taxon>Bacteria</taxon>
        <taxon>Pseudomonadati</taxon>
        <taxon>Bacteroidota</taxon>
        <taxon>Bacteroidia</taxon>
        <taxon>Bacteroidales</taxon>
        <taxon>Prevotellaceae</taxon>
        <taxon>Paraprevotella</taxon>
    </lineage>
</organism>
<sequence length="89" mass="10711">MGKGRDKELIKLRDAALCRRYYYWTEVQRLRFDDALRVLSEREFFISEERIMAIIRRMSREGKDRNIKPLPKVKVPRLTAAQLELFPVL</sequence>
<dbReference type="PATRIC" id="fig|762968.3.peg.3186"/>
<name>G5SW56_9BACT</name>
<reference evidence="1 2" key="1">
    <citation type="submission" date="2011-03" db="EMBL/GenBank/DDBJ databases">
        <authorList>
            <person name="Weinstock G."/>
            <person name="Sodergren E."/>
            <person name="Clifton S."/>
            <person name="Fulton L."/>
            <person name="Fulton B."/>
            <person name="Courtney L."/>
            <person name="Fronick C."/>
            <person name="Harrison M."/>
            <person name="Strong C."/>
            <person name="Farmer C."/>
            <person name="Delahaunty K."/>
            <person name="Markovic C."/>
            <person name="Hall O."/>
            <person name="Minx P."/>
            <person name="Tomlinson C."/>
            <person name="Mitreva M."/>
            <person name="Hou S."/>
            <person name="Chen J."/>
            <person name="Wollam A."/>
            <person name="Pepin K.H."/>
            <person name="Johnson M."/>
            <person name="Bhonagiri V."/>
            <person name="Zhang X."/>
            <person name="Suruliraj S."/>
            <person name="Warren W."/>
            <person name="Chinwalla A."/>
            <person name="Mardis E.R."/>
            <person name="Wilson R.K."/>
        </authorList>
    </citation>
    <scope>NUCLEOTIDE SEQUENCE [LARGE SCALE GENOMIC DNA]</scope>
    <source>
        <strain evidence="1 2">YIT 11840</strain>
    </source>
</reference>
<keyword evidence="2" id="KW-1185">Reference proteome</keyword>
<dbReference type="HOGENOM" id="CLU_2424461_0_0_10"/>
<comment type="caution">
    <text evidence="1">The sequence shown here is derived from an EMBL/GenBank/DDBJ whole genome shotgun (WGS) entry which is preliminary data.</text>
</comment>
<gene>
    <name evidence="1" type="ORF">HMPREF9441_03628</name>
</gene>
<accession>G5SW56</accession>
<dbReference type="OrthoDB" id="1045374at2"/>
<protein>
    <submittedName>
        <fullName evidence="1">Uncharacterized protein</fullName>
    </submittedName>
</protein>
<evidence type="ECO:0000313" key="2">
    <source>
        <dbReference type="Proteomes" id="UP000003598"/>
    </source>
</evidence>
<dbReference type="STRING" id="762968.HMPREF9441_03628"/>